<reference evidence="1 2" key="1">
    <citation type="submission" date="2011-11" db="EMBL/GenBank/DDBJ databases">
        <title>Improved High-Quality Draft sequence of Beggiatoa alba B18lD.</title>
        <authorList>
            <consortium name="US DOE Joint Genome Institute"/>
            <person name="Lucas S."/>
            <person name="Han J."/>
            <person name="Lapidus A."/>
            <person name="Cheng J.-F."/>
            <person name="Goodwin L."/>
            <person name="Pitluck S."/>
            <person name="Peters L."/>
            <person name="Mikhailova N."/>
            <person name="Held B."/>
            <person name="Detter J.C."/>
            <person name="Han C."/>
            <person name="Tapia R."/>
            <person name="Land M."/>
            <person name="Hauser L."/>
            <person name="Kyrpides N."/>
            <person name="Ivanova N."/>
            <person name="Pagani I."/>
            <person name="Samuel K."/>
            <person name="Teske A."/>
            <person name="Mueller J."/>
            <person name="Woyke T."/>
        </authorList>
    </citation>
    <scope>NUCLEOTIDE SEQUENCE [LARGE SCALE GENOMIC DNA]</scope>
    <source>
        <strain evidence="1 2">B18LD</strain>
    </source>
</reference>
<dbReference type="Gene3D" id="3.40.630.30">
    <property type="match status" value="1"/>
</dbReference>
<gene>
    <name evidence="1" type="ORF">BegalDRAFT_2011</name>
</gene>
<dbReference type="EMBL" id="JH600070">
    <property type="protein sequence ID" value="EIJ42877.1"/>
    <property type="molecule type" value="Genomic_DNA"/>
</dbReference>
<dbReference type="RefSeq" id="WP_002686131.1">
    <property type="nucleotide sequence ID" value="NZ_JH600070.1"/>
</dbReference>
<dbReference type="AlphaFoldDB" id="I3CGY4"/>
<proteinExistence type="predicted"/>
<dbReference type="PANTHER" id="PTHR47017:SF1">
    <property type="entry name" value="ACYL-COA"/>
    <property type="match status" value="1"/>
</dbReference>
<dbReference type="InterPro" id="IPR016181">
    <property type="entry name" value="Acyl_CoA_acyltransferase"/>
</dbReference>
<accession>I3CGY4</accession>
<dbReference type="OrthoDB" id="9776898at2"/>
<dbReference type="eggNOG" id="COG3146">
    <property type="taxonomic scope" value="Bacteria"/>
</dbReference>
<dbReference type="Proteomes" id="UP000005744">
    <property type="component" value="Unassembled WGS sequence"/>
</dbReference>
<dbReference type="STRING" id="395493.BegalDRAFT_2011"/>
<evidence type="ECO:0000313" key="1">
    <source>
        <dbReference type="EMBL" id="EIJ42877.1"/>
    </source>
</evidence>
<organism evidence="1 2">
    <name type="scientific">Beggiatoa alba B18LD</name>
    <dbReference type="NCBI Taxonomy" id="395493"/>
    <lineage>
        <taxon>Bacteria</taxon>
        <taxon>Pseudomonadati</taxon>
        <taxon>Pseudomonadota</taxon>
        <taxon>Gammaproteobacteria</taxon>
        <taxon>Thiotrichales</taxon>
        <taxon>Thiotrichaceae</taxon>
        <taxon>Beggiatoa</taxon>
    </lineage>
</organism>
<protein>
    <submittedName>
        <fullName evidence="1">Uncharacterized protein</fullName>
    </submittedName>
</protein>
<dbReference type="Pfam" id="PF04339">
    <property type="entry name" value="FemAB_like"/>
    <property type="match status" value="1"/>
</dbReference>
<dbReference type="HOGENOM" id="CLU_036032_1_0_6"/>
<dbReference type="InterPro" id="IPR007434">
    <property type="entry name" value="FemAB-like"/>
</dbReference>
<keyword evidence="2" id="KW-1185">Reference proteome</keyword>
<dbReference type="PANTHER" id="PTHR47017">
    <property type="entry name" value="ACYL-COA"/>
    <property type="match status" value="1"/>
</dbReference>
<name>I3CGY4_9GAMM</name>
<dbReference type="SUPFAM" id="SSF55729">
    <property type="entry name" value="Acyl-CoA N-acyltransferases (Nat)"/>
    <property type="match status" value="1"/>
</dbReference>
<evidence type="ECO:0000313" key="2">
    <source>
        <dbReference type="Proteomes" id="UP000005744"/>
    </source>
</evidence>
<sequence>MNTPHTLLINYSQSLAHVSAVEWNQLRGMENPFLHHEFLLALEEQGCLHQYGWQPFHVLVHSEQRLVGAMPLYLKLNSYGEFVFDWSWADAYQRVTGKSYYPKLVSTTPYTPATGARLLIAPDIDWDTIAHLLLDGALALAKKLDVSGLHVLFTDCMDTDFLIEQRQFQSRLGYQFHWDNEDYQDFDDFLSKLTSKRRKQIKKERREALQSGLTIEILDGHQATAQHWEIFHNFYCSTFERKSGVPTLSLEFFKMIGSSMPDNIVLVMARMQDEYVASAFNLRGTHTLYGRHWGCNAHFPHLHFELCYYQTIDYCIRHGLTRFEAGAQGEHKISRGFLPTPTWSAHWLADNRFSQIVQRFLTQETPAIEAYMAELWEHSPFKEEEEE</sequence>